<dbReference type="InterPro" id="IPR016166">
    <property type="entry name" value="FAD-bd_PCMH"/>
</dbReference>
<evidence type="ECO:0000259" key="6">
    <source>
        <dbReference type="PROSITE" id="PS51387"/>
    </source>
</evidence>
<dbReference type="Proteomes" id="UP000035963">
    <property type="component" value="Unassembled WGS sequence"/>
</dbReference>
<protein>
    <submittedName>
        <fullName evidence="7">FAD-linked oxidase</fullName>
    </submittedName>
</protein>
<dbReference type="GO" id="GO:0071949">
    <property type="term" value="F:FAD binding"/>
    <property type="evidence" value="ECO:0007669"/>
    <property type="project" value="InterPro"/>
</dbReference>
<proteinExistence type="inferred from homology"/>
<dbReference type="InterPro" id="IPR036318">
    <property type="entry name" value="FAD-bd_PCMH-like_sf"/>
</dbReference>
<dbReference type="InterPro" id="IPR016171">
    <property type="entry name" value="Vanillyl_alc_oxidase_C-sub2"/>
</dbReference>
<dbReference type="PANTHER" id="PTHR43716">
    <property type="entry name" value="D-2-HYDROXYGLUTARATE DEHYDROGENASE, MITOCHONDRIAL"/>
    <property type="match status" value="1"/>
</dbReference>
<dbReference type="InterPro" id="IPR006094">
    <property type="entry name" value="Oxid_FAD_bind_N"/>
</dbReference>
<dbReference type="InterPro" id="IPR016169">
    <property type="entry name" value="FAD-bd_PCMH_sub2"/>
</dbReference>
<evidence type="ECO:0000256" key="2">
    <source>
        <dbReference type="ARBA" id="ARBA00008000"/>
    </source>
</evidence>
<feature type="domain" description="FAD-binding PCMH-type" evidence="6">
    <location>
        <begin position="39"/>
        <end position="218"/>
    </location>
</feature>
<accession>A0A0J1FU64</accession>
<name>A0A0J1FU64_9BURK</name>
<keyword evidence="5" id="KW-0560">Oxidoreductase</keyword>
<dbReference type="Gene3D" id="3.30.70.2190">
    <property type="match status" value="1"/>
</dbReference>
<dbReference type="InterPro" id="IPR016164">
    <property type="entry name" value="FAD-linked_Oxase-like_C"/>
</dbReference>
<dbReference type="InterPro" id="IPR051264">
    <property type="entry name" value="FAD-oxidored/transferase_4"/>
</dbReference>
<dbReference type="Pfam" id="PF02913">
    <property type="entry name" value="FAD-oxidase_C"/>
    <property type="match status" value="1"/>
</dbReference>
<dbReference type="SUPFAM" id="SSF55103">
    <property type="entry name" value="FAD-linked oxidases, C-terminal domain"/>
    <property type="match status" value="1"/>
</dbReference>
<keyword evidence="4" id="KW-0274">FAD</keyword>
<comment type="caution">
    <text evidence="7">The sequence shown here is derived from an EMBL/GenBank/DDBJ whole genome shotgun (WGS) entry which is preliminary data.</text>
</comment>
<reference evidence="7 8" key="1">
    <citation type="journal article" date="2015" name="Genome Announc.">
        <title>Draft Genome Sequence of Burkholderia sp. Strain PML1(12), an Ectomycorrhizosphere-Inhabiting Bacterium with Effective Mineral-Weathering Ability.</title>
        <authorList>
            <person name="Uroz S."/>
            <person name="Oger P."/>
        </authorList>
    </citation>
    <scope>NUCLEOTIDE SEQUENCE [LARGE SCALE GENOMIC DNA]</scope>
    <source>
        <strain evidence="8">PML1(12)</strain>
    </source>
</reference>
<gene>
    <name evidence="7" type="ORF">EOS_25785</name>
</gene>
<keyword evidence="3" id="KW-0285">Flavoprotein</keyword>
<dbReference type="GO" id="GO:0016491">
    <property type="term" value="F:oxidoreductase activity"/>
    <property type="evidence" value="ECO:0007669"/>
    <property type="project" value="UniProtKB-KW"/>
</dbReference>
<evidence type="ECO:0000256" key="1">
    <source>
        <dbReference type="ARBA" id="ARBA00001974"/>
    </source>
</evidence>
<dbReference type="RefSeq" id="WP_047895008.1">
    <property type="nucleotide sequence ID" value="NZ_AEJF01000152.1"/>
</dbReference>
<organism evidence="7 8">
    <name type="scientific">Caballeronia mineralivorans PML1(12)</name>
    <dbReference type="NCBI Taxonomy" id="908627"/>
    <lineage>
        <taxon>Bacteria</taxon>
        <taxon>Pseudomonadati</taxon>
        <taxon>Pseudomonadota</taxon>
        <taxon>Betaproteobacteria</taxon>
        <taxon>Burkholderiales</taxon>
        <taxon>Burkholderiaceae</taxon>
        <taxon>Caballeronia</taxon>
    </lineage>
</organism>
<dbReference type="Gene3D" id="3.30.70.2740">
    <property type="match status" value="1"/>
</dbReference>
<evidence type="ECO:0000313" key="8">
    <source>
        <dbReference type="Proteomes" id="UP000035963"/>
    </source>
</evidence>
<dbReference type="Gene3D" id="3.30.465.10">
    <property type="match status" value="1"/>
</dbReference>
<evidence type="ECO:0000256" key="3">
    <source>
        <dbReference type="ARBA" id="ARBA00022630"/>
    </source>
</evidence>
<dbReference type="PROSITE" id="PS51387">
    <property type="entry name" value="FAD_PCMH"/>
    <property type="match status" value="1"/>
</dbReference>
<dbReference type="Pfam" id="PF01565">
    <property type="entry name" value="FAD_binding_4"/>
    <property type="match status" value="1"/>
</dbReference>
<dbReference type="PATRIC" id="fig|908627.4.peg.5748"/>
<dbReference type="InterPro" id="IPR004113">
    <property type="entry name" value="FAD-bd_oxidored_4_C"/>
</dbReference>
<dbReference type="EMBL" id="AEJF01000152">
    <property type="protein sequence ID" value="KLU23373.1"/>
    <property type="molecule type" value="Genomic_DNA"/>
</dbReference>
<evidence type="ECO:0000256" key="5">
    <source>
        <dbReference type="ARBA" id="ARBA00023002"/>
    </source>
</evidence>
<dbReference type="SUPFAM" id="SSF56176">
    <property type="entry name" value="FAD-binding/transporter-associated domain-like"/>
    <property type="match status" value="1"/>
</dbReference>
<comment type="similarity">
    <text evidence="2">Belongs to the FAD-binding oxidoreductase/transferase type 4 family.</text>
</comment>
<dbReference type="OrthoDB" id="8522822at2"/>
<dbReference type="FunFam" id="1.10.45.10:FF:000001">
    <property type="entry name" value="D-lactate dehydrogenase mitochondrial"/>
    <property type="match status" value="1"/>
</dbReference>
<evidence type="ECO:0000313" key="7">
    <source>
        <dbReference type="EMBL" id="KLU23373.1"/>
    </source>
</evidence>
<sequence length="478" mass="50519">MTSSPGSFVERLVAELGADVVTPSADLGTRRVRDWSGTPGADPIALIRPSTTQEVSRALAFCHANRQAVVTQGGLTGLAGGANLLGGEVAMSLERMSAIEEVDTVSGTITVQAGVVLQRVQEAADAAGMMFPLDLGARGSCTIGGNLATNAGGNRVIKYGMARDHVLGLEAVLADGTVISDLHKMIKNNSGYDLKNLLIGSEGTLGVITRAVMRLAPRPAGVSTAWCGLPDFAAVTRLLQHARAHMSGGVSAFEVMWPSYYDYVLANVKTVRAPLDTRHAFYVLLESMGSDAERQAEEFETMLGEMLDAGVIENASLASSAADATRFWAVRDAPAEFPILLPGLIAFDISFPIADIGEVARQCEAMLHARWPDMRTLVYGHLGDGNLHVIAHLNNAPPDLEEHVDAAVYELTREWHGAVSAEHGIGGKKRAYLGYTRDAGAIGAMHAIKRALDPLNLLNPGKVLVEASPGKSSPIGAL</sequence>
<dbReference type="PANTHER" id="PTHR43716:SF1">
    <property type="entry name" value="D-2-HYDROXYGLUTARATE DEHYDROGENASE, MITOCHONDRIAL"/>
    <property type="match status" value="1"/>
</dbReference>
<dbReference type="Gene3D" id="1.10.45.10">
    <property type="entry name" value="Vanillyl-alcohol Oxidase, Chain A, domain 4"/>
    <property type="match status" value="1"/>
</dbReference>
<dbReference type="AlphaFoldDB" id="A0A0J1FU64"/>
<dbReference type="GO" id="GO:0022904">
    <property type="term" value="P:respiratory electron transport chain"/>
    <property type="evidence" value="ECO:0007669"/>
    <property type="project" value="TreeGrafter"/>
</dbReference>
<evidence type="ECO:0000256" key="4">
    <source>
        <dbReference type="ARBA" id="ARBA00022827"/>
    </source>
</evidence>
<comment type="cofactor">
    <cofactor evidence="1">
        <name>FAD</name>
        <dbReference type="ChEBI" id="CHEBI:57692"/>
    </cofactor>
</comment>
<keyword evidence="8" id="KW-1185">Reference proteome</keyword>